<name>A0A317ST93_9PEZI</name>
<evidence type="ECO:0000256" key="1">
    <source>
        <dbReference type="SAM" id="Phobius"/>
    </source>
</evidence>
<protein>
    <submittedName>
        <fullName evidence="2">Uncharacterized protein</fullName>
    </submittedName>
</protein>
<organism evidence="2 3">
    <name type="scientific">Tuber magnatum</name>
    <name type="common">white Piedmont truffle</name>
    <dbReference type="NCBI Taxonomy" id="42249"/>
    <lineage>
        <taxon>Eukaryota</taxon>
        <taxon>Fungi</taxon>
        <taxon>Dikarya</taxon>
        <taxon>Ascomycota</taxon>
        <taxon>Pezizomycotina</taxon>
        <taxon>Pezizomycetes</taxon>
        <taxon>Pezizales</taxon>
        <taxon>Tuberaceae</taxon>
        <taxon>Tuber</taxon>
    </lineage>
</organism>
<proteinExistence type="predicted"/>
<feature type="transmembrane region" description="Helical" evidence="1">
    <location>
        <begin position="12"/>
        <end position="32"/>
    </location>
</feature>
<evidence type="ECO:0000313" key="3">
    <source>
        <dbReference type="Proteomes" id="UP000246991"/>
    </source>
</evidence>
<gene>
    <name evidence="2" type="ORF">C7212DRAFT_314749</name>
</gene>
<dbReference type="AlphaFoldDB" id="A0A317ST93"/>
<dbReference type="EMBL" id="PYWC01000021">
    <property type="protein sequence ID" value="PWW77598.1"/>
    <property type="molecule type" value="Genomic_DNA"/>
</dbReference>
<dbReference type="OrthoDB" id="5385208at2759"/>
<keyword evidence="1" id="KW-0472">Membrane</keyword>
<keyword evidence="1" id="KW-0812">Transmembrane</keyword>
<keyword evidence="3" id="KW-1185">Reference proteome</keyword>
<comment type="caution">
    <text evidence="2">The sequence shown here is derived from an EMBL/GenBank/DDBJ whole genome shotgun (WGS) entry which is preliminary data.</text>
</comment>
<reference evidence="2 3" key="1">
    <citation type="submission" date="2018-03" db="EMBL/GenBank/DDBJ databases">
        <title>Genomes of Pezizomycetes fungi and the evolution of truffles.</title>
        <authorList>
            <person name="Murat C."/>
            <person name="Payen T."/>
            <person name="Noel B."/>
            <person name="Kuo A."/>
            <person name="Martin F.M."/>
        </authorList>
    </citation>
    <scope>NUCLEOTIDE SEQUENCE [LARGE SCALE GENOMIC DNA]</scope>
    <source>
        <strain evidence="2">091103-1</strain>
    </source>
</reference>
<keyword evidence="1" id="KW-1133">Transmembrane helix</keyword>
<evidence type="ECO:0000313" key="2">
    <source>
        <dbReference type="EMBL" id="PWW77598.1"/>
    </source>
</evidence>
<accession>A0A317ST93</accession>
<dbReference type="Proteomes" id="UP000246991">
    <property type="component" value="Unassembled WGS sequence"/>
</dbReference>
<sequence length="91" mass="10446">MDEPQANNLRTAEIITIVFTIITAVVSLLQLFPNCRFGESRQPIPHATPQELRPVLVVNCVGQLHFRNPEREVDLEQGSGLQQHREEIWME</sequence>